<sequence>MHAPKPARWSTQDGPPLRADQSNRKVDDFAPLAGPRAKTCWPPVNATVAHSKVAAIAARVAFSLP</sequence>
<accession>A0A1X0DWH6</accession>
<name>A0A1X0DWH6_9MYCO</name>
<feature type="region of interest" description="Disordered" evidence="1">
    <location>
        <begin position="1"/>
        <end position="31"/>
    </location>
</feature>
<reference evidence="2 3" key="1">
    <citation type="submission" date="2017-02" db="EMBL/GenBank/DDBJ databases">
        <title>The new phylogeny of genus Mycobacterium.</title>
        <authorList>
            <person name="Tortoli E."/>
            <person name="Trovato A."/>
            <person name="Cirillo D.M."/>
        </authorList>
    </citation>
    <scope>NUCLEOTIDE SEQUENCE [LARGE SCALE GENOMIC DNA]</scope>
    <source>
        <strain evidence="2 3">DSM 45093</strain>
    </source>
</reference>
<evidence type="ECO:0000313" key="3">
    <source>
        <dbReference type="Proteomes" id="UP000192713"/>
    </source>
</evidence>
<protein>
    <submittedName>
        <fullName evidence="2">Uncharacterized protein</fullName>
    </submittedName>
</protein>
<organism evidence="2 3">
    <name type="scientific">Mycolicibacter kumamotonensis</name>
    <dbReference type="NCBI Taxonomy" id="354243"/>
    <lineage>
        <taxon>Bacteria</taxon>
        <taxon>Bacillati</taxon>
        <taxon>Actinomycetota</taxon>
        <taxon>Actinomycetes</taxon>
        <taxon>Mycobacteriales</taxon>
        <taxon>Mycobacteriaceae</taxon>
        <taxon>Mycolicibacter</taxon>
    </lineage>
</organism>
<evidence type="ECO:0000256" key="1">
    <source>
        <dbReference type="SAM" id="MobiDB-lite"/>
    </source>
</evidence>
<dbReference type="AlphaFoldDB" id="A0A1X0DWH6"/>
<gene>
    <name evidence="2" type="ORF">BST28_20540</name>
</gene>
<comment type="caution">
    <text evidence="2">The sequence shown here is derived from an EMBL/GenBank/DDBJ whole genome shotgun (WGS) entry which is preliminary data.</text>
</comment>
<evidence type="ECO:0000313" key="2">
    <source>
        <dbReference type="EMBL" id="ORA76717.1"/>
    </source>
</evidence>
<dbReference type="Proteomes" id="UP000192713">
    <property type="component" value="Unassembled WGS sequence"/>
</dbReference>
<dbReference type="EMBL" id="MVHU01000045">
    <property type="protein sequence ID" value="ORA76717.1"/>
    <property type="molecule type" value="Genomic_DNA"/>
</dbReference>
<proteinExistence type="predicted"/>